<dbReference type="EMBL" id="DOYJ01000006">
    <property type="protein sequence ID" value="HCB74597.1"/>
    <property type="molecule type" value="Genomic_DNA"/>
</dbReference>
<comment type="similarity">
    <text evidence="4">Belongs to the TonB-dependent receptor family.</text>
</comment>
<dbReference type="InterPro" id="IPR010104">
    <property type="entry name" value="TonB_rcpt_bac"/>
</dbReference>
<dbReference type="InterPro" id="IPR036942">
    <property type="entry name" value="Beta-barrel_TonB_sf"/>
</dbReference>
<gene>
    <name evidence="9" type="ORF">DEP91_00195</name>
</gene>
<evidence type="ECO:0000256" key="6">
    <source>
        <dbReference type="SAM" id="SignalP"/>
    </source>
</evidence>
<dbReference type="PANTHER" id="PTHR40980">
    <property type="entry name" value="PLUG DOMAIN-CONTAINING PROTEIN"/>
    <property type="match status" value="1"/>
</dbReference>
<dbReference type="Gene3D" id="2.170.130.10">
    <property type="entry name" value="TonB-dependent receptor, plug domain"/>
    <property type="match status" value="1"/>
</dbReference>
<dbReference type="Proteomes" id="UP000262699">
    <property type="component" value="Unassembled WGS sequence"/>
</dbReference>
<dbReference type="Gene3D" id="2.40.170.20">
    <property type="entry name" value="TonB-dependent receptor, beta-barrel domain"/>
    <property type="match status" value="1"/>
</dbReference>
<organism evidence="9 10">
    <name type="scientific">Sphingomonas bacterium</name>
    <dbReference type="NCBI Taxonomy" id="1895847"/>
    <lineage>
        <taxon>Bacteria</taxon>
        <taxon>Pseudomonadati</taxon>
        <taxon>Pseudomonadota</taxon>
        <taxon>Alphaproteobacteria</taxon>
        <taxon>Sphingomonadales</taxon>
        <taxon>Sphingomonadaceae</taxon>
        <taxon>Sphingomonas</taxon>
    </lineage>
</organism>
<feature type="domain" description="TonB-dependent receptor plug" evidence="8">
    <location>
        <begin position="79"/>
        <end position="179"/>
    </location>
</feature>
<evidence type="ECO:0000256" key="2">
    <source>
        <dbReference type="ARBA" id="ARBA00023136"/>
    </source>
</evidence>
<evidence type="ECO:0000313" key="10">
    <source>
        <dbReference type="Proteomes" id="UP000262699"/>
    </source>
</evidence>
<keyword evidence="2 4" id="KW-0472">Membrane</keyword>
<comment type="caution">
    <text evidence="9">The sequence shown here is derived from an EMBL/GenBank/DDBJ whole genome shotgun (WGS) entry which is preliminary data.</text>
</comment>
<feature type="chain" id="PRO_5017556053" evidence="6">
    <location>
        <begin position="27"/>
        <end position="939"/>
    </location>
</feature>
<dbReference type="GO" id="GO:0009279">
    <property type="term" value="C:cell outer membrane"/>
    <property type="evidence" value="ECO:0007669"/>
    <property type="project" value="UniProtKB-SubCell"/>
</dbReference>
<evidence type="ECO:0000259" key="8">
    <source>
        <dbReference type="Pfam" id="PF07715"/>
    </source>
</evidence>
<evidence type="ECO:0000256" key="4">
    <source>
        <dbReference type="RuleBase" id="RU003357"/>
    </source>
</evidence>
<feature type="domain" description="TonB-dependent receptor-like beta-barrel" evidence="7">
    <location>
        <begin position="419"/>
        <end position="902"/>
    </location>
</feature>
<dbReference type="AlphaFoldDB" id="A0A3D0W777"/>
<keyword evidence="4" id="KW-0798">TonB box</keyword>
<keyword evidence="9" id="KW-0675">Receptor</keyword>
<protein>
    <submittedName>
        <fullName evidence="9">TonB-dependent receptor</fullName>
    </submittedName>
</protein>
<dbReference type="SUPFAM" id="SSF56935">
    <property type="entry name" value="Porins"/>
    <property type="match status" value="1"/>
</dbReference>
<proteinExistence type="inferred from homology"/>
<reference evidence="9 10" key="1">
    <citation type="journal article" date="2018" name="Nat. Biotechnol.">
        <title>A standardized bacterial taxonomy based on genome phylogeny substantially revises the tree of life.</title>
        <authorList>
            <person name="Parks D.H."/>
            <person name="Chuvochina M."/>
            <person name="Waite D.W."/>
            <person name="Rinke C."/>
            <person name="Skarshewski A."/>
            <person name="Chaumeil P.A."/>
            <person name="Hugenholtz P."/>
        </authorList>
    </citation>
    <scope>NUCLEOTIDE SEQUENCE [LARGE SCALE GENOMIC DNA]</scope>
    <source>
        <strain evidence="9">UBA9015</strain>
    </source>
</reference>
<dbReference type="Pfam" id="PF07715">
    <property type="entry name" value="Plug"/>
    <property type="match status" value="1"/>
</dbReference>
<dbReference type="InterPro" id="IPR000531">
    <property type="entry name" value="Beta-barrel_TonB"/>
</dbReference>
<evidence type="ECO:0000259" key="7">
    <source>
        <dbReference type="Pfam" id="PF00593"/>
    </source>
</evidence>
<sequence length="939" mass="101562">MMKTKLVLLASASLAVMLGAAAPAMAQSTALETPKPETASDQNANPATPGPSAQEGATDDGEIVVTGLRRSLESAQAVKRNSDGIVDAIVAEDIGKLPDTFASAALARVTGVQVTRGGGEAAGVQVRGLPDISTTYNGREIFTAEGRFVQIQDFPAGTVAALEVYKSGTANLIEGGIGGQINVRGRRPFDFQGFELSGSLNGVSWEQSGDLSWNGNLLVSNRWDTGIGEMGLLVNASYVGINFLDSTREQSLVIGTTNEGNAPGAAGVRFPDAQGLFYGYGDRFRPSANAAFQWRPTPELEIYVDGLFQGYRGKDENRFLFFPIFGGPDFRLSNVTVRPGTNIAQSATVTGANAPDGYYGAAQGKTDTYQVGGGATWKQGGLQLSADVAYTDSKYTFELNNIDHAFRSSPVRDVIFEVDGNDGGPSLSFRNFDVTDPANFISRGFFQENLVVTGKDIQARADAQYEFDGGFIKRIQAGIRYNDRDATRDRGSLYIFNLPAGIPLTALPVDIQSTRPGFDYNNAWPVRTFAAIPADSIRENLPAIRAFYGAPEGQPAFNPTENFNANEKSYAAYAQVKYGLDLSSNITLDGLIGLRAVKTQTTISGFVQDNSTNPATFSPITAKNDYVDYLPNASARFGIGSEVQLRLNYTQTRTRPNFFDLNPTLTVGPPVNIPPECATSPTLPQCAPNSNLRFISGGNPNLRPLTSDNYDVSLEWYFSRSGSLTGALFRRDADGFISRIEQVGVDVGYGPSRLNLPVNTGKTRFQGAEVGFTSFLDFAGIPEWARGFGIQANATYIDSKGDLNAALASAPNVAGQRVRFNGVSEWAGNIVGLYEKPFFSARLAYNYRSDFVQYYSQEPLDTGADGSLRTRGVVEKGRGQLDFSTTVTPVPNVTFAFDVVNVLGNPLRRYREFNDAGDEYARQILYLERTYSVGVRFRF</sequence>
<evidence type="ECO:0000256" key="5">
    <source>
        <dbReference type="SAM" id="MobiDB-lite"/>
    </source>
</evidence>
<feature type="signal peptide" evidence="6">
    <location>
        <begin position="1"/>
        <end position="26"/>
    </location>
</feature>
<evidence type="ECO:0000256" key="3">
    <source>
        <dbReference type="ARBA" id="ARBA00023237"/>
    </source>
</evidence>
<comment type="subcellular location">
    <subcellularLocation>
        <location evidence="1 4">Cell outer membrane</location>
    </subcellularLocation>
</comment>
<dbReference type="Pfam" id="PF00593">
    <property type="entry name" value="TonB_dep_Rec_b-barrel"/>
    <property type="match status" value="1"/>
</dbReference>
<dbReference type="InterPro" id="IPR037066">
    <property type="entry name" value="Plug_dom_sf"/>
</dbReference>
<dbReference type="NCBIfam" id="TIGR01782">
    <property type="entry name" value="TonB-Xanth-Caul"/>
    <property type="match status" value="1"/>
</dbReference>
<keyword evidence="6" id="KW-0732">Signal</keyword>
<keyword evidence="3" id="KW-0998">Cell outer membrane</keyword>
<accession>A0A3D0W777</accession>
<evidence type="ECO:0000256" key="1">
    <source>
        <dbReference type="ARBA" id="ARBA00004442"/>
    </source>
</evidence>
<evidence type="ECO:0000313" key="9">
    <source>
        <dbReference type="EMBL" id="HCB74597.1"/>
    </source>
</evidence>
<name>A0A3D0W777_9SPHN</name>
<dbReference type="PANTHER" id="PTHR40980:SF3">
    <property type="entry name" value="TONB-DEPENDENT RECEPTOR-LIKE BETA-BARREL DOMAIN-CONTAINING PROTEIN"/>
    <property type="match status" value="1"/>
</dbReference>
<feature type="region of interest" description="Disordered" evidence="5">
    <location>
        <begin position="28"/>
        <end position="59"/>
    </location>
</feature>
<dbReference type="InterPro" id="IPR012910">
    <property type="entry name" value="Plug_dom"/>
</dbReference>